<dbReference type="EMBL" id="UYYA01004717">
    <property type="protein sequence ID" value="VDM63109.1"/>
    <property type="molecule type" value="Genomic_DNA"/>
</dbReference>
<sequence>MGLSGSESDEEDDCERQAVGDAAAVVSPLLAGSAPFTTDTKQDLAVAGRANGAAITASKDSRLSKLCHPHHRRYLGQLPIHLNSLWLTQLFK</sequence>
<dbReference type="AlphaFoldDB" id="A0A0R3PYK8"/>
<dbReference type="WBParaSite" id="ACOC_0001152301-mRNA-1">
    <property type="protein sequence ID" value="ACOC_0001152301-mRNA-1"/>
    <property type="gene ID" value="ACOC_0001152301"/>
</dbReference>
<evidence type="ECO:0000313" key="1">
    <source>
        <dbReference type="EMBL" id="VDM63109.1"/>
    </source>
</evidence>
<protein>
    <submittedName>
        <fullName evidence="1 3">Uncharacterized protein</fullName>
    </submittedName>
</protein>
<proteinExistence type="predicted"/>
<evidence type="ECO:0000313" key="2">
    <source>
        <dbReference type="Proteomes" id="UP000267027"/>
    </source>
</evidence>
<reference evidence="1 2" key="2">
    <citation type="submission" date="2018-11" db="EMBL/GenBank/DDBJ databases">
        <authorList>
            <consortium name="Pathogen Informatics"/>
        </authorList>
    </citation>
    <scope>NUCLEOTIDE SEQUENCE [LARGE SCALE GENOMIC DNA]</scope>
    <source>
        <strain evidence="1 2">Costa Rica</strain>
    </source>
</reference>
<accession>A0A0R3PYK8</accession>
<evidence type="ECO:0000313" key="3">
    <source>
        <dbReference type="WBParaSite" id="ACOC_0001152301-mRNA-1"/>
    </source>
</evidence>
<reference evidence="3" key="1">
    <citation type="submission" date="2017-02" db="UniProtKB">
        <authorList>
            <consortium name="WormBaseParasite"/>
        </authorList>
    </citation>
    <scope>IDENTIFICATION</scope>
</reference>
<dbReference type="Proteomes" id="UP000267027">
    <property type="component" value="Unassembled WGS sequence"/>
</dbReference>
<gene>
    <name evidence="1" type="ORF">ACOC_LOCUS11524</name>
</gene>
<keyword evidence="2" id="KW-1185">Reference proteome</keyword>
<organism evidence="3">
    <name type="scientific">Angiostrongylus costaricensis</name>
    <name type="common">Nematode worm</name>
    <dbReference type="NCBI Taxonomy" id="334426"/>
    <lineage>
        <taxon>Eukaryota</taxon>
        <taxon>Metazoa</taxon>
        <taxon>Ecdysozoa</taxon>
        <taxon>Nematoda</taxon>
        <taxon>Chromadorea</taxon>
        <taxon>Rhabditida</taxon>
        <taxon>Rhabditina</taxon>
        <taxon>Rhabditomorpha</taxon>
        <taxon>Strongyloidea</taxon>
        <taxon>Metastrongylidae</taxon>
        <taxon>Angiostrongylus</taxon>
    </lineage>
</organism>
<name>A0A0R3PYK8_ANGCS</name>